<name>A0A0W0TS62_9GAMM</name>
<feature type="non-terminal residue" evidence="2">
    <location>
        <position position="91"/>
    </location>
</feature>
<evidence type="ECO:0000313" key="2">
    <source>
        <dbReference type="EMBL" id="KTC98352.1"/>
    </source>
</evidence>
<gene>
    <name evidence="2" type="ORF">Lgee_1620</name>
</gene>
<dbReference type="Proteomes" id="UP000054785">
    <property type="component" value="Unassembled WGS sequence"/>
</dbReference>
<keyword evidence="1" id="KW-0472">Membrane</keyword>
<accession>A0A0W0TS62</accession>
<proteinExistence type="predicted"/>
<evidence type="ECO:0000313" key="3">
    <source>
        <dbReference type="Proteomes" id="UP000054785"/>
    </source>
</evidence>
<protein>
    <submittedName>
        <fullName evidence="2">Uncharacterized protein</fullName>
    </submittedName>
</protein>
<dbReference type="AlphaFoldDB" id="A0A0W0TS62"/>
<dbReference type="RefSeq" id="WP_162261985.1">
    <property type="nucleotide sequence ID" value="NZ_LNYC01000065.1"/>
</dbReference>
<reference evidence="2 3" key="1">
    <citation type="submission" date="2015-11" db="EMBL/GenBank/DDBJ databases">
        <title>Genomic analysis of 38 Legionella species identifies large and diverse effector repertoires.</title>
        <authorList>
            <person name="Burstein D."/>
            <person name="Amaro F."/>
            <person name="Zusman T."/>
            <person name="Lifshitz Z."/>
            <person name="Cohen O."/>
            <person name="Gilbert J.A."/>
            <person name="Pupko T."/>
            <person name="Shuman H.A."/>
            <person name="Segal G."/>
        </authorList>
    </citation>
    <scope>NUCLEOTIDE SEQUENCE [LARGE SCALE GENOMIC DNA]</scope>
    <source>
        <strain evidence="2 3">ATCC 49504</strain>
    </source>
</reference>
<sequence length="91" mass="10088">WFSIPLAWFRLTDPLHIDAGLREPGEILIDEIAKRTPLNKYLFGAPGLLIGSLAALFTSTFVAGWLILKNSGLSAVRLIYSAGFLAWNDER</sequence>
<keyword evidence="1" id="KW-1133">Transmembrane helix</keyword>
<evidence type="ECO:0000256" key="1">
    <source>
        <dbReference type="SAM" id="Phobius"/>
    </source>
</evidence>
<keyword evidence="1" id="KW-0812">Transmembrane</keyword>
<dbReference type="EMBL" id="LNYC01000065">
    <property type="protein sequence ID" value="KTC98352.1"/>
    <property type="molecule type" value="Genomic_DNA"/>
</dbReference>
<feature type="transmembrane region" description="Helical" evidence="1">
    <location>
        <begin position="48"/>
        <end position="68"/>
    </location>
</feature>
<feature type="non-terminal residue" evidence="2">
    <location>
        <position position="1"/>
    </location>
</feature>
<comment type="caution">
    <text evidence="2">The sequence shown here is derived from an EMBL/GenBank/DDBJ whole genome shotgun (WGS) entry which is preliminary data.</text>
</comment>
<organism evidence="2 3">
    <name type="scientific">Legionella geestiana</name>
    <dbReference type="NCBI Taxonomy" id="45065"/>
    <lineage>
        <taxon>Bacteria</taxon>
        <taxon>Pseudomonadati</taxon>
        <taxon>Pseudomonadota</taxon>
        <taxon>Gammaproteobacteria</taxon>
        <taxon>Legionellales</taxon>
        <taxon>Legionellaceae</taxon>
        <taxon>Legionella</taxon>
    </lineage>
</organism>
<keyword evidence="3" id="KW-1185">Reference proteome</keyword>